<accession>A0A6A6U6B2</accession>
<proteinExistence type="predicted"/>
<organism evidence="1 2">
    <name type="scientific">Microthyrium microscopicum</name>
    <dbReference type="NCBI Taxonomy" id="703497"/>
    <lineage>
        <taxon>Eukaryota</taxon>
        <taxon>Fungi</taxon>
        <taxon>Dikarya</taxon>
        <taxon>Ascomycota</taxon>
        <taxon>Pezizomycotina</taxon>
        <taxon>Dothideomycetes</taxon>
        <taxon>Dothideomycetes incertae sedis</taxon>
        <taxon>Microthyriales</taxon>
        <taxon>Microthyriaceae</taxon>
        <taxon>Microthyrium</taxon>
    </lineage>
</organism>
<dbReference type="EMBL" id="MU004238">
    <property type="protein sequence ID" value="KAF2666484.1"/>
    <property type="molecule type" value="Genomic_DNA"/>
</dbReference>
<gene>
    <name evidence="1" type="ORF">BT63DRAFT_457435</name>
</gene>
<keyword evidence="2" id="KW-1185">Reference proteome</keyword>
<evidence type="ECO:0000313" key="1">
    <source>
        <dbReference type="EMBL" id="KAF2666484.1"/>
    </source>
</evidence>
<dbReference type="Proteomes" id="UP000799302">
    <property type="component" value="Unassembled WGS sequence"/>
</dbReference>
<dbReference type="AlphaFoldDB" id="A0A6A6U6B2"/>
<evidence type="ECO:0000313" key="2">
    <source>
        <dbReference type="Proteomes" id="UP000799302"/>
    </source>
</evidence>
<protein>
    <submittedName>
        <fullName evidence="1">Uncharacterized protein</fullName>
    </submittedName>
</protein>
<sequence>METPKTLKTAEQLLKPQRSCFADPKAAETTPWIVPLGGSSGYLVTKEAEYSTHFFPPYLRSFSNPACGPRETRQSIHIEDYKKLTEDRGGVHRNAEITSFAYHTATILAGGPPWE</sequence>
<reference evidence="1" key="1">
    <citation type="journal article" date="2020" name="Stud. Mycol.">
        <title>101 Dothideomycetes genomes: a test case for predicting lifestyles and emergence of pathogens.</title>
        <authorList>
            <person name="Haridas S."/>
            <person name="Albert R."/>
            <person name="Binder M."/>
            <person name="Bloem J."/>
            <person name="Labutti K."/>
            <person name="Salamov A."/>
            <person name="Andreopoulos B."/>
            <person name="Baker S."/>
            <person name="Barry K."/>
            <person name="Bills G."/>
            <person name="Bluhm B."/>
            <person name="Cannon C."/>
            <person name="Castanera R."/>
            <person name="Culley D."/>
            <person name="Daum C."/>
            <person name="Ezra D."/>
            <person name="Gonzalez J."/>
            <person name="Henrissat B."/>
            <person name="Kuo A."/>
            <person name="Liang C."/>
            <person name="Lipzen A."/>
            <person name="Lutzoni F."/>
            <person name="Magnuson J."/>
            <person name="Mondo S."/>
            <person name="Nolan M."/>
            <person name="Ohm R."/>
            <person name="Pangilinan J."/>
            <person name="Park H.-J."/>
            <person name="Ramirez L."/>
            <person name="Alfaro M."/>
            <person name="Sun H."/>
            <person name="Tritt A."/>
            <person name="Yoshinaga Y."/>
            <person name="Zwiers L.-H."/>
            <person name="Turgeon B."/>
            <person name="Goodwin S."/>
            <person name="Spatafora J."/>
            <person name="Crous P."/>
            <person name="Grigoriev I."/>
        </authorList>
    </citation>
    <scope>NUCLEOTIDE SEQUENCE</scope>
    <source>
        <strain evidence="1">CBS 115976</strain>
    </source>
</reference>
<name>A0A6A6U6B2_9PEZI</name>